<dbReference type="GO" id="GO:0005737">
    <property type="term" value="C:cytoplasm"/>
    <property type="evidence" value="ECO:0007669"/>
    <property type="project" value="TreeGrafter"/>
</dbReference>
<evidence type="ECO:0000313" key="5">
    <source>
        <dbReference type="EMBL" id="KAG8385983.1"/>
    </source>
</evidence>
<reference evidence="5" key="1">
    <citation type="submission" date="2019-10" db="EMBL/GenBank/DDBJ databases">
        <authorList>
            <person name="Zhang R."/>
            <person name="Pan Y."/>
            <person name="Wang J."/>
            <person name="Ma R."/>
            <person name="Yu S."/>
        </authorList>
    </citation>
    <scope>NUCLEOTIDE SEQUENCE</scope>
    <source>
        <strain evidence="5">LA-IB0</strain>
        <tissue evidence="5">Leaf</tissue>
    </source>
</reference>
<dbReference type="GO" id="GO:0070042">
    <property type="term" value="F:rRNA (uridine-N3-)-methyltransferase activity"/>
    <property type="evidence" value="ECO:0007669"/>
    <property type="project" value="InterPro"/>
</dbReference>
<dbReference type="InterPro" id="IPR019446">
    <property type="entry name" value="BMT5-like"/>
</dbReference>
<feature type="compositionally biased region" description="Low complexity" evidence="2">
    <location>
        <begin position="27"/>
        <end position="43"/>
    </location>
</feature>
<evidence type="ECO:0000256" key="1">
    <source>
        <dbReference type="SAM" id="Coils"/>
    </source>
</evidence>
<feature type="domain" description="25S rRNA (uridine-N(3))-methyltransferase BMT5-like" evidence="4">
    <location>
        <begin position="853"/>
        <end position="918"/>
    </location>
</feature>
<dbReference type="GO" id="GO:0070475">
    <property type="term" value="P:rRNA base methylation"/>
    <property type="evidence" value="ECO:0007669"/>
    <property type="project" value="InterPro"/>
</dbReference>
<proteinExistence type="predicted"/>
<dbReference type="Proteomes" id="UP000826271">
    <property type="component" value="Unassembled WGS sequence"/>
</dbReference>
<keyword evidence="1" id="KW-0175">Coiled coil</keyword>
<sequence length="1053" mass="120035">MGIIQSIIRCLGVIDDDEKLNERPQQNSYNRYNNNNYYSNSSSEKSHHHQWQNGNYNSSTLTQSNLRSYSLYPNTSVNDGKLKVSGVFIKEITSPRNASRHLVTNPEKVNDGKVKVSGVFIKEITPPQNASRHLAMNPEKVEAKERKARPVVIKSTPAPVGRWIKHYSSSHRTLLVGEGDFSFSTCLATSFVRASNMIATSLDSQEFLIKNYESAASNILGLSIRKCLVMHEIDATTMANHHFLGGIKFDRIIFNFPFAGFFKNLSRETQLRRHRILVNVFLKNAKEMLSENGEIHISHKTNGFHKEWNLESLASFHRLRIIEAVDFNHLDYPGYNTKEKSHHQWQNGNYYSSTSTQSNLRSYSYPNTSVNDKKVKVSCVSIKEITSPQNASRRPATTIGVGPEKVEAKERKERPVVINSTPAPVGRSIKHYSSSHRILLVGEGDFSFSTCLATAFVWASNMIATSLDSQDFLIKNYENALSNILGLSKRKCLVMHEIDATTMANHHSLGGIKFDRIIFNFPFAGFFKNMSRECQLRRHRRLVSLFLKNAKEMLCENGEIHISHKTNGFHEEWKLESMASSHRLRLIEAVDFNHLDYPGYNTKRGFGDDLEEFQNDNSVVVPCQQWAPEEINYSDNVMQMDDHVIISIPADFTHSVLAHASTACEEIIIESAVFRAPQINSSCVSVVVDEGIIRWNKHSSCLHRILLFGDGDFSFSASFPVAFECASHMIAISLDSKEDQDKEEQKVMIKSISGTMEEGEEEAEKLNNVKSSTIVPVMVDEGRWIKHYYNRHGILVLGDGDFSFSASLAVAFGCASYMIATSLDSKAIKEQGLQGDSWDRCDYNGDSCTPRARHRRLVSQFLKNAKEMISENGEIHISHKINDFHIDWELESLASSHRLRLIEAVDFNHLDYPGYNTKYKHNEPIDKDSTGEPLYKDGSSSSKEDTKMSQSSYTFRPQEDTLHKCDCRQPKTARLRTSWTDDNPGRRSKLIIPGLLRRLNRQEEEIRKLQHRCKTLEEVRVQQRRKKPTNVCMVLVAIWLMVLFWIFFLRSVV</sequence>
<dbReference type="AlphaFoldDB" id="A0AAV6XU77"/>
<evidence type="ECO:0000259" key="4">
    <source>
        <dbReference type="Pfam" id="PF10354"/>
    </source>
</evidence>
<keyword evidence="3" id="KW-0812">Transmembrane</keyword>
<evidence type="ECO:0000256" key="2">
    <source>
        <dbReference type="SAM" id="MobiDB-lite"/>
    </source>
</evidence>
<feature type="region of interest" description="Disordered" evidence="2">
    <location>
        <begin position="22"/>
        <end position="56"/>
    </location>
</feature>
<feature type="domain" description="25S rRNA (uridine-N(3))-methyltransferase BMT5-like" evidence="4">
    <location>
        <begin position="439"/>
        <end position="604"/>
    </location>
</feature>
<accession>A0AAV6XU77</accession>
<dbReference type="PANTHER" id="PTHR11538">
    <property type="entry name" value="PHENYLALANYL-TRNA SYNTHETASE"/>
    <property type="match status" value="1"/>
</dbReference>
<evidence type="ECO:0000256" key="3">
    <source>
        <dbReference type="SAM" id="Phobius"/>
    </source>
</evidence>
<feature type="domain" description="25S rRNA (uridine-N(3))-methyltransferase BMT5-like" evidence="4">
    <location>
        <begin position="795"/>
        <end position="827"/>
    </location>
</feature>
<feature type="coiled-coil region" evidence="1">
    <location>
        <begin position="992"/>
        <end position="1026"/>
    </location>
</feature>
<keyword evidence="3" id="KW-0472">Membrane</keyword>
<gene>
    <name evidence="5" type="ORF">BUALT_Bualt03G0101800</name>
</gene>
<name>A0AAV6XU77_9LAMI</name>
<keyword evidence="6" id="KW-1185">Reference proteome</keyword>
<dbReference type="PANTHER" id="PTHR11538:SF70">
    <property type="entry name" value="25S RRNA (URIDINE-N(3))-METHYLTRANSFERASE BMT5-LIKE DOMAIN-CONTAINING PROTEIN"/>
    <property type="match status" value="1"/>
</dbReference>
<organism evidence="5 6">
    <name type="scientific">Buddleja alternifolia</name>
    <dbReference type="NCBI Taxonomy" id="168488"/>
    <lineage>
        <taxon>Eukaryota</taxon>
        <taxon>Viridiplantae</taxon>
        <taxon>Streptophyta</taxon>
        <taxon>Embryophyta</taxon>
        <taxon>Tracheophyta</taxon>
        <taxon>Spermatophyta</taxon>
        <taxon>Magnoliopsida</taxon>
        <taxon>eudicotyledons</taxon>
        <taxon>Gunneridae</taxon>
        <taxon>Pentapetalae</taxon>
        <taxon>asterids</taxon>
        <taxon>lamiids</taxon>
        <taxon>Lamiales</taxon>
        <taxon>Scrophulariaceae</taxon>
        <taxon>Buddlejeae</taxon>
        <taxon>Buddleja</taxon>
    </lineage>
</organism>
<comment type="caution">
    <text evidence="5">The sequence shown here is derived from an EMBL/GenBank/DDBJ whole genome shotgun (WGS) entry which is preliminary data.</text>
</comment>
<feature type="domain" description="25S rRNA (uridine-N(3))-methyltransferase BMT5-like" evidence="4">
    <location>
        <begin position="174"/>
        <end position="338"/>
    </location>
</feature>
<keyword evidence="3" id="KW-1133">Transmembrane helix</keyword>
<feature type="compositionally biased region" description="Basic and acidic residues" evidence="2">
    <location>
        <begin position="920"/>
        <end position="930"/>
    </location>
</feature>
<feature type="region of interest" description="Disordered" evidence="2">
    <location>
        <begin position="918"/>
        <end position="954"/>
    </location>
</feature>
<feature type="transmembrane region" description="Helical" evidence="3">
    <location>
        <begin position="1030"/>
        <end position="1048"/>
    </location>
</feature>
<dbReference type="EMBL" id="WHWC01000003">
    <property type="protein sequence ID" value="KAG8385983.1"/>
    <property type="molecule type" value="Genomic_DNA"/>
</dbReference>
<evidence type="ECO:0000313" key="6">
    <source>
        <dbReference type="Proteomes" id="UP000826271"/>
    </source>
</evidence>
<dbReference type="Pfam" id="PF10354">
    <property type="entry name" value="BMT5-like"/>
    <property type="match status" value="4"/>
</dbReference>
<protein>
    <recommendedName>
        <fullName evidence="4">25S rRNA (uridine-N(3))-methyltransferase BMT5-like domain-containing protein</fullName>
    </recommendedName>
</protein>